<name>D9SSM2_CLOC7</name>
<dbReference type="STRING" id="573061.Clocel_0849"/>
<dbReference type="HOGENOM" id="CLU_873466_0_0_9"/>
<gene>
    <name evidence="1" type="ordered locus">Clocel_0849</name>
</gene>
<evidence type="ECO:0000313" key="2">
    <source>
        <dbReference type="Proteomes" id="UP000002730"/>
    </source>
</evidence>
<dbReference type="OrthoDB" id="2082879at2"/>
<organism evidence="1 2">
    <name type="scientific">Clostridium cellulovorans (strain ATCC 35296 / DSM 3052 / OCM 3 / 743B)</name>
    <dbReference type="NCBI Taxonomy" id="573061"/>
    <lineage>
        <taxon>Bacteria</taxon>
        <taxon>Bacillati</taxon>
        <taxon>Bacillota</taxon>
        <taxon>Clostridia</taxon>
        <taxon>Eubacteriales</taxon>
        <taxon>Clostridiaceae</taxon>
        <taxon>Clostridium</taxon>
    </lineage>
</organism>
<reference evidence="1 2" key="1">
    <citation type="submission" date="2010-08" db="EMBL/GenBank/DDBJ databases">
        <title>Complete sequence of Clostridium cellulovorans 743B.</title>
        <authorList>
            <consortium name="US DOE Joint Genome Institute"/>
            <person name="Lucas S."/>
            <person name="Copeland A."/>
            <person name="Lapidus A."/>
            <person name="Cheng J.-F."/>
            <person name="Bruce D."/>
            <person name="Goodwin L."/>
            <person name="Pitluck S."/>
            <person name="Chertkov O."/>
            <person name="Detter J.C."/>
            <person name="Han C."/>
            <person name="Tapia R."/>
            <person name="Land M."/>
            <person name="Hauser L."/>
            <person name="Chang Y.-J."/>
            <person name="Jeffries C."/>
            <person name="Kyrpides N."/>
            <person name="Ivanova N."/>
            <person name="Mikhailova N."/>
            <person name="Hemme C.L."/>
            <person name="Woyke T."/>
        </authorList>
    </citation>
    <scope>NUCLEOTIDE SEQUENCE [LARGE SCALE GENOMIC DNA]</scope>
    <source>
        <strain evidence="2">ATCC 35296 / DSM 3052 / OCM 3 / 743B</strain>
    </source>
</reference>
<sequence length="318" mass="36646">MVIAFLDLLGFSWLMEYDLKAAYYNLDHFNRIISTKIIDAKCYPKDSCSTVMQQFVENTSITSFNNMVSISDSLIIGSDNPDIFVKQLCNLISSAFIESNKDFRIEIEDIKHVKDEPNLNKETCTVKWEKVCAFPLLFRGGISIGDVIFSNEMQIINNEAKRNGLNVCGIPYLEATRLEKSGKGPRLFCSHAFVNSLSLESKKVIKYVGKIRDEDVYEIVWTYYAFEAMDNWDDKIINIERCLNTTLLPPAINLYNYFKDDEINNLHYFELLKLIFIGAIKYSRDNIGEESKTIEILKLKMKESNLPEELFDISGFVE</sequence>
<dbReference type="Proteomes" id="UP000002730">
    <property type="component" value="Chromosome"/>
</dbReference>
<dbReference type="KEGG" id="ccb:Clocel_0849"/>
<keyword evidence="2" id="KW-1185">Reference proteome</keyword>
<dbReference type="AlphaFoldDB" id="D9SSM2"/>
<dbReference type="eggNOG" id="ENOG5033WTP">
    <property type="taxonomic scope" value="Bacteria"/>
</dbReference>
<proteinExistence type="predicted"/>
<evidence type="ECO:0000313" key="1">
    <source>
        <dbReference type="EMBL" id="ADL50619.1"/>
    </source>
</evidence>
<dbReference type="RefSeq" id="WP_010076543.1">
    <property type="nucleotide sequence ID" value="NC_014393.1"/>
</dbReference>
<accession>D9SSM2</accession>
<protein>
    <submittedName>
        <fullName evidence="1">Uncharacterized protein</fullName>
    </submittedName>
</protein>
<dbReference type="EMBL" id="CP002160">
    <property type="protein sequence ID" value="ADL50619.1"/>
    <property type="molecule type" value="Genomic_DNA"/>
</dbReference>